<evidence type="ECO:0000313" key="7">
    <source>
        <dbReference type="EMBL" id="GDY72147.1"/>
    </source>
</evidence>
<dbReference type="Proteomes" id="UP000299211">
    <property type="component" value="Unassembled WGS sequence"/>
</dbReference>
<dbReference type="InterPro" id="IPR028098">
    <property type="entry name" value="Glyco_trans_4-like_N"/>
</dbReference>
<dbReference type="EMBL" id="BJHX01000001">
    <property type="protein sequence ID" value="GDY67550.1"/>
    <property type="molecule type" value="Genomic_DNA"/>
</dbReference>
<evidence type="ECO:0000313" key="6">
    <source>
        <dbReference type="EMBL" id="GDY67550.1"/>
    </source>
</evidence>
<evidence type="ECO:0000313" key="8">
    <source>
        <dbReference type="Proteomes" id="UP000299211"/>
    </source>
</evidence>
<dbReference type="InterPro" id="IPR001296">
    <property type="entry name" value="Glyco_trans_1"/>
</dbReference>
<keyword evidence="2" id="KW-0328">Glycosyltransferase</keyword>
<dbReference type="EMBL" id="BJHY01000001">
    <property type="protein sequence ID" value="GDY72147.1"/>
    <property type="molecule type" value="Genomic_DNA"/>
</dbReference>
<evidence type="ECO:0000259" key="4">
    <source>
        <dbReference type="Pfam" id="PF00534"/>
    </source>
</evidence>
<dbReference type="AlphaFoldDB" id="A0A4D4M6M4"/>
<dbReference type="InterPro" id="IPR011875">
    <property type="entry name" value="M1P_synthase"/>
</dbReference>
<dbReference type="OMA" id="HCHDWMT"/>
<evidence type="ECO:0000259" key="5">
    <source>
        <dbReference type="Pfam" id="PF13439"/>
    </source>
</evidence>
<evidence type="ECO:0000256" key="1">
    <source>
        <dbReference type="ARBA" id="ARBA00021292"/>
    </source>
</evidence>
<feature type="domain" description="Glycosyl transferase family 1" evidence="4">
    <location>
        <begin position="191"/>
        <end position="358"/>
    </location>
</feature>
<dbReference type="Gene3D" id="3.40.50.2000">
    <property type="entry name" value="Glycogen Phosphorylase B"/>
    <property type="match status" value="2"/>
</dbReference>
<dbReference type="GO" id="GO:0016757">
    <property type="term" value="F:glycosyltransferase activity"/>
    <property type="evidence" value="ECO:0007669"/>
    <property type="project" value="UniProtKB-KW"/>
</dbReference>
<dbReference type="STRING" id="33903.AQJ43_18475"/>
<keyword evidence="3 6" id="KW-0808">Transferase</keyword>
<dbReference type="PANTHER" id="PTHR12526">
    <property type="entry name" value="GLYCOSYLTRANSFERASE"/>
    <property type="match status" value="1"/>
</dbReference>
<feature type="domain" description="Glycosyltransferase subfamily 4-like N-terminal" evidence="5">
    <location>
        <begin position="15"/>
        <end position="177"/>
    </location>
</feature>
<proteinExistence type="predicted"/>
<reference evidence="6 9" key="2">
    <citation type="submission" date="2019-04" db="EMBL/GenBank/DDBJ databases">
        <title>Draft genome sequences of Streptomyces avermitilis NBRC 14893.</title>
        <authorList>
            <person name="Komaki H."/>
            <person name="Tamura T."/>
            <person name="Hosoyama A."/>
        </authorList>
    </citation>
    <scope>NUCLEOTIDE SEQUENCE [LARGE SCALE GENOMIC DNA]</scope>
    <source>
        <strain evidence="6 9">NBRC 14893</strain>
    </source>
</reference>
<gene>
    <name evidence="6" type="ORF">SAV14893_069430</name>
    <name evidence="7" type="ORF">SAV31267_016320</name>
</gene>
<sequence>MRVGLLTREYPPDVYGGAGVHVEFLARELRSLTDLAVHCWGEGGAGGVVRHRPWTALDGANDALRTFSVDLSIAAALEGRELVHSHTWYAHLAGHLGKLLHGIPHVMTAHSLEPLRPWKAEQLGGGYALSGWAERTAIEAADAVIAVSGAMREDILTCYPTLDPAKVRVVHNGIDTTLYRPDHGTDVLARIGLDADRPFVLFVGRITRQKGVPQLLRAVRDIDASAQVVLCAGAPDTPEIDQEFRDLFQELSRVRAGVHWIPQMLPRPDVIQLLTHAAVFVCPSVYEPLGIVNLEAMACGTAVVASRVGGIPEVVDDGRTGVLVPVDEDFEASLAHALDSVLGDPEAARRMGEAGRERAVREFGWDAVARRTVHLYEEVLKQG</sequence>
<dbReference type="GeneID" id="41544325"/>
<dbReference type="NCBIfam" id="TIGR02149">
    <property type="entry name" value="glgA_Coryne"/>
    <property type="match status" value="1"/>
</dbReference>
<dbReference type="Pfam" id="PF13439">
    <property type="entry name" value="Glyco_transf_4"/>
    <property type="match status" value="1"/>
</dbReference>
<dbReference type="PANTHER" id="PTHR12526:SF590">
    <property type="entry name" value="ALPHA-MALTOSE-1-PHOSPHATE SYNTHASE"/>
    <property type="match status" value="1"/>
</dbReference>
<name>A0A4D4M6M4_STRAX</name>
<evidence type="ECO:0000256" key="2">
    <source>
        <dbReference type="ARBA" id="ARBA00022676"/>
    </source>
</evidence>
<protein>
    <recommendedName>
        <fullName evidence="1">D-inositol 3-phosphate glycosyltransferase</fullName>
    </recommendedName>
</protein>
<dbReference type="GO" id="GO:0009250">
    <property type="term" value="P:glucan biosynthetic process"/>
    <property type="evidence" value="ECO:0007669"/>
    <property type="project" value="InterPro"/>
</dbReference>
<dbReference type="SUPFAM" id="SSF53756">
    <property type="entry name" value="UDP-Glycosyltransferase/glycogen phosphorylase"/>
    <property type="match status" value="1"/>
</dbReference>
<dbReference type="RefSeq" id="WP_010988648.1">
    <property type="nucleotide sequence ID" value="NZ_BAABTN010000001.1"/>
</dbReference>
<organism evidence="6 9">
    <name type="scientific">Streptomyces avermitilis</name>
    <dbReference type="NCBI Taxonomy" id="33903"/>
    <lineage>
        <taxon>Bacteria</taxon>
        <taxon>Bacillati</taxon>
        <taxon>Actinomycetota</taxon>
        <taxon>Actinomycetes</taxon>
        <taxon>Kitasatosporales</taxon>
        <taxon>Streptomycetaceae</taxon>
        <taxon>Streptomyces</taxon>
    </lineage>
</organism>
<dbReference type="CDD" id="cd03801">
    <property type="entry name" value="GT4_PimA-like"/>
    <property type="match status" value="1"/>
</dbReference>
<comment type="caution">
    <text evidence="6">The sequence shown here is derived from an EMBL/GenBank/DDBJ whole genome shotgun (WGS) entry which is preliminary data.</text>
</comment>
<evidence type="ECO:0000256" key="3">
    <source>
        <dbReference type="ARBA" id="ARBA00022679"/>
    </source>
</evidence>
<reference evidence="7 8" key="1">
    <citation type="submission" date="2019-04" db="EMBL/GenBank/DDBJ databases">
        <title>Draft genome sequences of Streptomyces avermitilis ATCC 31267.</title>
        <authorList>
            <person name="Komaki H."/>
            <person name="Tamura T."/>
            <person name="Hosoyama A."/>
        </authorList>
    </citation>
    <scope>NUCLEOTIDE SEQUENCE [LARGE SCALE GENOMIC DNA]</scope>
    <source>
        <strain evidence="7 8">ATCC 31267</strain>
    </source>
</reference>
<evidence type="ECO:0000313" key="9">
    <source>
        <dbReference type="Proteomes" id="UP000302139"/>
    </source>
</evidence>
<dbReference type="Proteomes" id="UP000302139">
    <property type="component" value="Unassembled WGS sequence"/>
</dbReference>
<dbReference type="Pfam" id="PF00534">
    <property type="entry name" value="Glycos_transf_1"/>
    <property type="match status" value="1"/>
</dbReference>
<accession>A0A4D4M6M4</accession>